<reference evidence="1 2" key="1">
    <citation type="submission" date="2019-07" db="EMBL/GenBank/DDBJ databases">
        <title>Hymenobacter sp. straun FUR1 Genome sequencing and assembly.</title>
        <authorList>
            <person name="Chhetri G."/>
        </authorList>
    </citation>
    <scope>NUCLEOTIDE SEQUENCE [LARGE SCALE GENOMIC DNA]</scope>
    <source>
        <strain evidence="1 2">Fur1</strain>
    </source>
</reference>
<dbReference type="Proteomes" id="UP000317624">
    <property type="component" value="Unassembled WGS sequence"/>
</dbReference>
<evidence type="ECO:0000313" key="2">
    <source>
        <dbReference type="Proteomes" id="UP000317624"/>
    </source>
</evidence>
<protein>
    <submittedName>
        <fullName evidence="1">Uncharacterized protein</fullName>
    </submittedName>
</protein>
<accession>A0A558BKA9</accession>
<comment type="caution">
    <text evidence="1">The sequence shown here is derived from an EMBL/GenBank/DDBJ whole genome shotgun (WGS) entry which is preliminary data.</text>
</comment>
<dbReference type="EMBL" id="VMRJ01000008">
    <property type="protein sequence ID" value="TVT36952.1"/>
    <property type="molecule type" value="Genomic_DNA"/>
</dbReference>
<evidence type="ECO:0000313" key="1">
    <source>
        <dbReference type="EMBL" id="TVT36952.1"/>
    </source>
</evidence>
<name>A0A558BKA9_9BACT</name>
<gene>
    <name evidence="1" type="ORF">FNT36_24095</name>
</gene>
<proteinExistence type="predicted"/>
<organism evidence="1 2">
    <name type="scientific">Hymenobacter setariae</name>
    <dbReference type="NCBI Taxonomy" id="2594794"/>
    <lineage>
        <taxon>Bacteria</taxon>
        <taxon>Pseudomonadati</taxon>
        <taxon>Bacteroidota</taxon>
        <taxon>Cytophagia</taxon>
        <taxon>Cytophagales</taxon>
        <taxon>Hymenobacteraceae</taxon>
        <taxon>Hymenobacter</taxon>
    </lineage>
</organism>
<keyword evidence="2" id="KW-1185">Reference proteome</keyword>
<sequence length="281" mass="32569">MIHGDKKDSDVLRHYCQVLTESIQSAGQPFTEANQIQHTYLDLLRRMRCSLLGVVVHLERWPEIIELKLPISLAFRTALTDALTGLYLATFNDDAQAFQHELMVLDIEYFKYVKTIFENTALEMPTASAAEIAQEEQTRWTTLYQKAEHLLRVPGEPQLKSPEMLREPRHHHLFQVPNGHTRPLSEKDMFNQIKAHPATQHLARLYIVQRHLSQQHHYAPANRDFIQLPPAIDCRYWFEALVYVIEISGMLMALLGVHQPVRQELAEHQAALLDWLADRAE</sequence>
<dbReference type="OrthoDB" id="9554546at2"/>
<dbReference type="RefSeq" id="WP_144853090.1">
    <property type="nucleotide sequence ID" value="NZ_VMRJ01000008.1"/>
</dbReference>
<dbReference type="AlphaFoldDB" id="A0A558BKA9"/>